<dbReference type="STRING" id="180332.GCA_000797495_05097"/>
<organism evidence="1 2">
    <name type="scientific">Robinsoniella peoriensis</name>
    <dbReference type="NCBI Taxonomy" id="180332"/>
    <lineage>
        <taxon>Bacteria</taxon>
        <taxon>Bacillati</taxon>
        <taxon>Bacillota</taxon>
        <taxon>Clostridia</taxon>
        <taxon>Lachnospirales</taxon>
        <taxon>Lachnospiraceae</taxon>
        <taxon>Robinsoniella</taxon>
    </lineage>
</organism>
<evidence type="ECO:0000313" key="1">
    <source>
        <dbReference type="EMBL" id="TLD00245.1"/>
    </source>
</evidence>
<accession>A0A4U8Q5W2</accession>
<dbReference type="NCBIfam" id="TIGR04088">
    <property type="entry name" value="cognate_SipW"/>
    <property type="match status" value="1"/>
</dbReference>
<comment type="caution">
    <text evidence="1">The sequence shown here is derived from an EMBL/GenBank/DDBJ whole genome shotgun (WGS) entry which is preliminary data.</text>
</comment>
<dbReference type="InterPro" id="IPR023833">
    <property type="entry name" value="Signal_pept_SipW-depend-type"/>
</dbReference>
<dbReference type="AlphaFoldDB" id="A0A4U8Q5W2"/>
<dbReference type="Pfam" id="PF12389">
    <property type="entry name" value="Peptidase_M73"/>
    <property type="match status" value="1"/>
</dbReference>
<dbReference type="EMBL" id="QGQD01000057">
    <property type="protein sequence ID" value="TLD00245.1"/>
    <property type="molecule type" value="Genomic_DNA"/>
</dbReference>
<dbReference type="Proteomes" id="UP000306509">
    <property type="component" value="Unassembled WGS sequence"/>
</dbReference>
<reference evidence="1 2" key="1">
    <citation type="journal article" date="2019" name="Anaerobe">
        <title>Detection of Robinsoniella peoriensis in multiple bone samples of a trauma patient.</title>
        <authorList>
            <person name="Schrottner P."/>
            <person name="Hartwich K."/>
            <person name="Bunk B."/>
            <person name="Schober I."/>
            <person name="Helbig S."/>
            <person name="Rudolph W.W."/>
            <person name="Gunzer F."/>
        </authorList>
    </citation>
    <scope>NUCLEOTIDE SEQUENCE [LARGE SCALE GENOMIC DNA]</scope>
    <source>
        <strain evidence="1 2">DSM 106044</strain>
    </source>
</reference>
<evidence type="ECO:0000313" key="2">
    <source>
        <dbReference type="Proteomes" id="UP000306509"/>
    </source>
</evidence>
<sequence length="203" mass="22452" precursor="true">MVKKKIALLVTTAALIGLVTVGATLAWFTDKDTANNKLAVGFVSVEIDEPNYKEENYQALLPGDPIWKDPTINLAAESQDSYIRIAAPKVTVNEVDYPLFNQDGSSDFGSVLNENWVLKGDYIYYKNIVSGNDKVPLLKELGSEGNIYTMQIPTSWTNAFNSAKIEIVFNVEAIQARNVTPDFGKDAPWPVSSPDEIIEYQAK</sequence>
<dbReference type="InterPro" id="IPR022121">
    <property type="entry name" value="Peptidase_M73_camelysin"/>
</dbReference>
<protein>
    <submittedName>
        <fullName evidence="1">SipW-cognate class signal peptide</fullName>
    </submittedName>
</protein>
<dbReference type="OrthoDB" id="1828971at2"/>
<proteinExistence type="predicted"/>
<dbReference type="RefSeq" id="WP_027295108.1">
    <property type="nucleotide sequence ID" value="NZ_CABMJZ010000140.1"/>
</dbReference>
<name>A0A4U8Q5W2_9FIRM</name>
<keyword evidence="2" id="KW-1185">Reference proteome</keyword>
<gene>
    <name evidence="1" type="ORF">DSM106044_02913</name>
</gene>